<reference evidence="2" key="1">
    <citation type="submission" date="2021-03" db="EMBL/GenBank/DDBJ databases">
        <title>Genomic Encyclopedia of Type Strains, Phase IV (KMG-IV): sequencing the most valuable type-strain genomes for metagenomic binning, comparative biology and taxonomic classification.</title>
        <authorList>
            <person name="Goeker M."/>
        </authorList>
    </citation>
    <scope>NUCLEOTIDE SEQUENCE</scope>
    <source>
        <strain evidence="2">DSM 26232</strain>
    </source>
</reference>
<feature type="region of interest" description="Disordered" evidence="1">
    <location>
        <begin position="58"/>
        <end position="95"/>
    </location>
</feature>
<gene>
    <name evidence="2" type="ORF">J2753_000382</name>
</gene>
<dbReference type="EC" id="2.4.1.15" evidence="2"/>
<accession>A0A8T4GSQ8</accession>
<dbReference type="PANTHER" id="PTHR10788">
    <property type="entry name" value="TREHALOSE-6-PHOSPHATE SYNTHASE"/>
    <property type="match status" value="1"/>
</dbReference>
<feature type="compositionally biased region" description="Acidic residues" evidence="1">
    <location>
        <begin position="80"/>
        <end position="90"/>
    </location>
</feature>
<dbReference type="InterPro" id="IPR001830">
    <property type="entry name" value="Glyco_trans_20"/>
</dbReference>
<keyword evidence="2" id="KW-0808">Transferase</keyword>
<protein>
    <submittedName>
        <fullName evidence="2">Trehalose 6-phosphate synthase</fullName>
        <ecNumber evidence="2">2.4.1.15</ecNumber>
    </submittedName>
</protein>
<keyword evidence="3" id="KW-1185">Reference proteome</keyword>
<evidence type="ECO:0000313" key="2">
    <source>
        <dbReference type="EMBL" id="MBP1985909.1"/>
    </source>
</evidence>
<dbReference type="GO" id="GO:0005992">
    <property type="term" value="P:trehalose biosynthetic process"/>
    <property type="evidence" value="ECO:0007669"/>
    <property type="project" value="InterPro"/>
</dbReference>
<evidence type="ECO:0000313" key="3">
    <source>
        <dbReference type="Proteomes" id="UP000823736"/>
    </source>
</evidence>
<dbReference type="GO" id="GO:0003825">
    <property type="term" value="F:alpha,alpha-trehalose-phosphate synthase (UDP-forming) activity"/>
    <property type="evidence" value="ECO:0007669"/>
    <property type="project" value="UniProtKB-EC"/>
</dbReference>
<organism evidence="2 3">
    <name type="scientific">Halolamina salifodinae</name>
    <dbReference type="NCBI Taxonomy" id="1202767"/>
    <lineage>
        <taxon>Archaea</taxon>
        <taxon>Methanobacteriati</taxon>
        <taxon>Methanobacteriota</taxon>
        <taxon>Stenosarchaea group</taxon>
        <taxon>Halobacteria</taxon>
        <taxon>Halobacteriales</taxon>
        <taxon>Haloferacaceae</taxon>
    </lineage>
</organism>
<dbReference type="EMBL" id="JAGGLC010000001">
    <property type="protein sequence ID" value="MBP1985909.1"/>
    <property type="molecule type" value="Genomic_DNA"/>
</dbReference>
<dbReference type="PANTHER" id="PTHR10788:SF106">
    <property type="entry name" value="BCDNA.GH08860"/>
    <property type="match status" value="1"/>
</dbReference>
<dbReference type="SUPFAM" id="SSF53756">
    <property type="entry name" value="UDP-Glycosyltransferase/glycogen phosphorylase"/>
    <property type="match status" value="1"/>
</dbReference>
<dbReference type="Gene3D" id="3.40.50.2000">
    <property type="entry name" value="Glycogen Phosphorylase B"/>
    <property type="match status" value="2"/>
</dbReference>
<keyword evidence="2" id="KW-0328">Glycosyltransferase</keyword>
<dbReference type="AlphaFoldDB" id="A0A8T4GSQ8"/>
<sequence>MTDDALADRSLVVVSNREPYVHDYVDGEPTVERPTGGLVSALDGVVAETGGTWVAWGSGDADFDPQVAPDGRVEMPPEPVEADEEGEDDDRPGYTLSRLDLPRRLVENYYYGYSNQVLWPICHLEADPVTVDPAFADAYREANRRFAERAVEADPDVVWFQDYHLALAPQYVREARPDARLVQFWHVPWPTAEFFEICPQATELLRGLLGNDAVGFHLERYAANFRDCVARFVPEATVTDAGAIRYDGRTVETHASPIGVDGDRVARNAASDAAEHYWERVVARYDLREERSVVLGVDRLDYTKGIVERLDALSHLLETNPELAGEFTYVQKGTRTRERIPAYRRYYDEVRARIADLDRAYGTEDWTPAIYIEEDIDDRELAGLYRHADVAVVSSRRDGMNLVAKEFAAAQGRPAPTAGLAPEANGAPARDRVPGALVLSRFVGAAESLCPAALSVNPYDVGGFASMIREALEMDANERRERASAMRASVEATDIDAWLAAQKRVLAGGERVVADD</sequence>
<dbReference type="CDD" id="cd03788">
    <property type="entry name" value="GT20_TPS"/>
    <property type="match status" value="1"/>
</dbReference>
<comment type="caution">
    <text evidence="2">The sequence shown here is derived from an EMBL/GenBank/DDBJ whole genome shotgun (WGS) entry which is preliminary data.</text>
</comment>
<name>A0A8T4GSQ8_9EURY</name>
<proteinExistence type="predicted"/>
<dbReference type="OrthoDB" id="79955at2157"/>
<dbReference type="RefSeq" id="WP_209489917.1">
    <property type="nucleotide sequence ID" value="NZ_JAGGLC010000001.1"/>
</dbReference>
<dbReference type="Pfam" id="PF00982">
    <property type="entry name" value="Glyco_transf_20"/>
    <property type="match status" value="1"/>
</dbReference>
<evidence type="ECO:0000256" key="1">
    <source>
        <dbReference type="SAM" id="MobiDB-lite"/>
    </source>
</evidence>
<dbReference type="Proteomes" id="UP000823736">
    <property type="component" value="Unassembled WGS sequence"/>
</dbReference>